<dbReference type="InterPro" id="IPR047602">
    <property type="entry name" value="SPASM_CteB-like"/>
</dbReference>
<dbReference type="GO" id="GO:0051539">
    <property type="term" value="F:4 iron, 4 sulfur cluster binding"/>
    <property type="evidence" value="ECO:0007669"/>
    <property type="project" value="UniProtKB-KW"/>
</dbReference>
<dbReference type="PANTHER" id="PTHR43273">
    <property type="entry name" value="ANAEROBIC SULFATASE-MATURATING ENZYME HOMOLOG ASLB-RELATED"/>
    <property type="match status" value="1"/>
</dbReference>
<feature type="domain" description="Radical SAM core" evidence="7">
    <location>
        <begin position="91"/>
        <end position="335"/>
    </location>
</feature>
<dbReference type="GO" id="GO:0046872">
    <property type="term" value="F:metal ion binding"/>
    <property type="evidence" value="ECO:0007669"/>
    <property type="project" value="UniProtKB-KW"/>
</dbReference>
<sequence>MSRGQIHRFEVHGRKLVLDVHSGSLHQVDDLVWELLEYYPDDCTPETLAPLRGRFGAEAVDEALAELDELVERGWLFSPEPDWGDLLPRGDEPLRAICLNVAHACNLSCTYCFADKGRYGGPGALMPAAVARQAVDLLLRLSRERPVCEVDFFGGEPLLNWPVVQDTVRYARQAAAAAGKEMVFTLTTNGTLLTPEILDFLDRERVSLILSVDGRPWVHDAMRSGSYDGVAQAVRAVLARRAPGGVPAWAHGAAQGVSGAGAYAVVRGTFTSRNLDFAEDAVHLMDVIGAPHFAIEPVVLRPEDPNALRPEHIPAVAAEYERLAAILAERQRQGKVAVFHHFALEADQGPCLPRRIQGCGAGLQYLAVTPEGDLYPCHQFVGRPRFKLGTVWTGITATEVQQELVNCHVYSKAGCRECWVRYYCSGGCHANAELVTGDIHQPDPVGCALVKKRVECALWLRAQAETGEDW</sequence>
<dbReference type="InterPro" id="IPR000385">
    <property type="entry name" value="MoaA_NifB_PqqE_Fe-S-bd_CS"/>
</dbReference>
<reference evidence="8" key="1">
    <citation type="submission" date="2022-03" db="EMBL/GenBank/DDBJ databases">
        <title>Complete genome sequence of Caldinitratiruptor microaerophilus.</title>
        <authorList>
            <person name="Mukaiyama R."/>
            <person name="Nishiyama T."/>
            <person name="Ueda K."/>
        </authorList>
    </citation>
    <scope>NUCLEOTIDE SEQUENCE</scope>
    <source>
        <strain evidence="8">JCM 16183</strain>
    </source>
</reference>
<evidence type="ECO:0000256" key="6">
    <source>
        <dbReference type="ARBA" id="ARBA00023014"/>
    </source>
</evidence>
<keyword evidence="3" id="KW-0949">S-adenosyl-L-methionine</keyword>
<dbReference type="PROSITE" id="PS01305">
    <property type="entry name" value="MOAA_NIFB_PQQE"/>
    <property type="match status" value="1"/>
</dbReference>
<evidence type="ECO:0000256" key="5">
    <source>
        <dbReference type="ARBA" id="ARBA00023004"/>
    </source>
</evidence>
<dbReference type="SUPFAM" id="SSF102114">
    <property type="entry name" value="Radical SAM enzymes"/>
    <property type="match status" value="1"/>
</dbReference>
<dbReference type="InterPro" id="IPR058240">
    <property type="entry name" value="rSAM_sf"/>
</dbReference>
<keyword evidence="4" id="KW-0479">Metal-binding</keyword>
<dbReference type="PROSITE" id="PS51918">
    <property type="entry name" value="RADICAL_SAM"/>
    <property type="match status" value="1"/>
</dbReference>
<dbReference type="PANTHER" id="PTHR43273:SF8">
    <property type="entry name" value="RADICAL SAM DOMAIN PROTEIN"/>
    <property type="match status" value="1"/>
</dbReference>
<dbReference type="SFLD" id="SFLDG01386">
    <property type="entry name" value="main_SPASM_domain-containing"/>
    <property type="match status" value="1"/>
</dbReference>
<dbReference type="Gene3D" id="3.20.20.70">
    <property type="entry name" value="Aldolase class I"/>
    <property type="match status" value="1"/>
</dbReference>
<dbReference type="InterPro" id="IPR023867">
    <property type="entry name" value="Sulphatase_maturase_rSAM"/>
</dbReference>
<dbReference type="EMBL" id="AP025628">
    <property type="protein sequence ID" value="BDG60571.1"/>
    <property type="molecule type" value="Genomic_DNA"/>
</dbReference>
<dbReference type="Proteomes" id="UP001163687">
    <property type="component" value="Chromosome"/>
</dbReference>
<dbReference type="RefSeq" id="WP_264844585.1">
    <property type="nucleotide sequence ID" value="NZ_AP025628.1"/>
</dbReference>
<keyword evidence="2" id="KW-0004">4Fe-4S</keyword>
<keyword evidence="9" id="KW-1185">Reference proteome</keyword>
<dbReference type="SFLD" id="SFLDG01384">
    <property type="entry name" value="thioether_bond_formation_requi"/>
    <property type="match status" value="1"/>
</dbReference>
<keyword evidence="5" id="KW-0408">Iron</keyword>
<dbReference type="AlphaFoldDB" id="A0AA35G622"/>
<gene>
    <name evidence="8" type="ORF">caldi_16610</name>
</gene>
<dbReference type="CDD" id="cd01335">
    <property type="entry name" value="Radical_SAM"/>
    <property type="match status" value="1"/>
</dbReference>
<dbReference type="CDD" id="cd21124">
    <property type="entry name" value="SPASM_CteB-like"/>
    <property type="match status" value="1"/>
</dbReference>
<dbReference type="KEGG" id="cmic:caldi_16610"/>
<proteinExistence type="predicted"/>
<evidence type="ECO:0000259" key="7">
    <source>
        <dbReference type="PROSITE" id="PS51918"/>
    </source>
</evidence>
<evidence type="ECO:0000313" key="8">
    <source>
        <dbReference type="EMBL" id="BDG60571.1"/>
    </source>
</evidence>
<evidence type="ECO:0000313" key="9">
    <source>
        <dbReference type="Proteomes" id="UP001163687"/>
    </source>
</evidence>
<dbReference type="InterPro" id="IPR007197">
    <property type="entry name" value="rSAM"/>
</dbReference>
<dbReference type="Pfam" id="PF04055">
    <property type="entry name" value="Radical_SAM"/>
    <property type="match status" value="1"/>
</dbReference>
<dbReference type="SFLD" id="SFLDG01067">
    <property type="entry name" value="SPASM/twitch_domain_containing"/>
    <property type="match status" value="1"/>
</dbReference>
<dbReference type="SFLD" id="SFLDS00029">
    <property type="entry name" value="Radical_SAM"/>
    <property type="match status" value="1"/>
</dbReference>
<comment type="cofactor">
    <cofactor evidence="1">
        <name>[4Fe-4S] cluster</name>
        <dbReference type="ChEBI" id="CHEBI:49883"/>
    </cofactor>
</comment>
<organism evidence="8 9">
    <name type="scientific">Caldinitratiruptor microaerophilus</name>
    <dbReference type="NCBI Taxonomy" id="671077"/>
    <lineage>
        <taxon>Bacteria</taxon>
        <taxon>Bacillati</taxon>
        <taxon>Bacillota</taxon>
        <taxon>Clostridia</taxon>
        <taxon>Eubacteriales</taxon>
        <taxon>Symbiobacteriaceae</taxon>
        <taxon>Caldinitratiruptor</taxon>
    </lineage>
</organism>
<dbReference type="InterPro" id="IPR013785">
    <property type="entry name" value="Aldolase_TIM"/>
</dbReference>
<evidence type="ECO:0000256" key="4">
    <source>
        <dbReference type="ARBA" id="ARBA00022723"/>
    </source>
</evidence>
<dbReference type="NCBIfam" id="TIGR04085">
    <property type="entry name" value="rSAM_more_4Fe4S"/>
    <property type="match status" value="1"/>
</dbReference>
<dbReference type="InterPro" id="IPR023885">
    <property type="entry name" value="4Fe4S-binding_SPASM_dom"/>
</dbReference>
<evidence type="ECO:0000256" key="3">
    <source>
        <dbReference type="ARBA" id="ARBA00022691"/>
    </source>
</evidence>
<name>A0AA35G622_9FIRM</name>
<accession>A0AA35G622</accession>
<protein>
    <submittedName>
        <fullName evidence="8">Thioether cross-link-forming SCIFF peptide maturase</fullName>
    </submittedName>
</protein>
<dbReference type="InterPro" id="IPR024025">
    <property type="entry name" value="SCIFF_rSAM_maturase"/>
</dbReference>
<keyword evidence="6" id="KW-0411">Iron-sulfur</keyword>
<evidence type="ECO:0000256" key="1">
    <source>
        <dbReference type="ARBA" id="ARBA00001966"/>
    </source>
</evidence>
<dbReference type="GO" id="GO:0016491">
    <property type="term" value="F:oxidoreductase activity"/>
    <property type="evidence" value="ECO:0007669"/>
    <property type="project" value="InterPro"/>
</dbReference>
<evidence type="ECO:0000256" key="2">
    <source>
        <dbReference type="ARBA" id="ARBA00022485"/>
    </source>
</evidence>
<dbReference type="NCBIfam" id="TIGR03974">
    <property type="entry name" value="rSAM_six_Cys"/>
    <property type="match status" value="1"/>
</dbReference>